<dbReference type="InterPro" id="IPR000403">
    <property type="entry name" value="PI3/4_kinase_cat_dom"/>
</dbReference>
<evidence type="ECO:0000259" key="2">
    <source>
        <dbReference type="PROSITE" id="PS50290"/>
    </source>
</evidence>
<proteinExistence type="predicted"/>
<dbReference type="PANTHER" id="PTHR11139:SF1">
    <property type="entry name" value="TRANSFORMATION_TRANSCRIPTION DOMAIN-ASSOCIATED PROTEIN"/>
    <property type="match status" value="1"/>
</dbReference>
<dbReference type="InterPro" id="IPR016024">
    <property type="entry name" value="ARM-type_fold"/>
</dbReference>
<dbReference type="InterPro" id="IPR036940">
    <property type="entry name" value="PI3/4_kinase_cat_sf"/>
</dbReference>
<feature type="domain" description="PI3K/PI4K catalytic" evidence="2">
    <location>
        <begin position="3812"/>
        <end position="4148"/>
    </location>
</feature>
<dbReference type="VEuPathDB" id="TriTrypDB:LPAL13_350037600"/>
<dbReference type="eggNOG" id="KOG0890">
    <property type="taxonomic scope" value="Eukaryota"/>
</dbReference>
<sequence length="4193" mass="458341">MDEVISVILKCITQLGCLVDGPAADLSGKAASITIDTIGKCIADHAYLFTGQKMNGQRVWELVCPTPSTIREPHAAKWTLLSLFHRLADAVAASSRAPEADILKPLLKLLCYAVKPPLMLSASPGQLRCLFEAAMRLLRTLLPLKKHTDALAECLHLLLALMQPSNLQEAHCAVVASGDEAAQVAKMCTDVCGAKHNVALRPKNASMRLLGCLCEQPEYARALSRQLVERILKCFLDVARCLTQQTEVNQTLGEGLLRGLAGFLGTFPLRCKEDAPVLTLINNIVLSALMLGETSTNYMFCHSALFLLRRRASDTLAPFILLCAAEYGAALKALWVHRNKDVRRESHAAVAAFWSTLSSQLLQRHSSEVVGTSTTHNTDESHKLHRIVETLLRSLDSSADREASYALEALYHLLPAVAALSDTQTLQTMSTRLEERVGALLAPTSAVQTEALFRQAPYLLATLGQLLRLLPSVSPRQQTMVRELLDWILLLYPHPKFYDREKTVPGIMVVITALMHHPYTPHSTLPRLLSERTLELVGEAPGAAMMRLAGECISCEERLDCMATLWTKLLTSCEEFVPEAETESKQRLSIAFYRACRDFCERTRLEVVVVASNREATLEQILVDGPDGMQPRFPTQYSAFLSLVDFFVRLSEGLRLSDRVCHLPAGEMTLWLEALVRGASAAPHVSGFYTLLHRTLVGEGMYPHLSRRARPCMGASLVSGSSDITSDDHHHDHPCVSPPLRRFFNIESLRLLYVYSDELLYQCAMCVLIGVALVGSEEWGERIGSRARARDDRRLDAYVRALKVVLAPTPTPLHDESPTGGANDALYSFSSSPAMLESNRQYALRVLDSKLCHSPRWAAVVLPALTTALHSTEVATAVRASVQMLAARHGITIAAELQHRSSEATFALLCSGERASNGLRDSMPRWLATMQPVTVPLIPVDSALHIGYLIPLASRLSLHGKQPAIRTAAAEVLYWCAMWVLCKRVSHWYSAVFSPLLSLASLASSSSSTGGSSGGDDNSGSAVHQELHRLLMQTARWFGRPAGTPQEAESFVLVLLHGLGEREVRQRQVAMEALFAYAIPPTDEPQTATPHFLAVIRQLAMIECGASEWLRLGAAQCVHGMVRSLYKAKVPGLGRTVQAVVQGALGCLRRCTEVPLWGVMETATCNEVQEALRCVGAYCRDIRELGSEEDSREADQGAAYLVHAAPAVLPALVQRHIACAITLLQALPAVTHMSGSVHQVWSLSQQVVREQRQRMCPAAVKSLDSVVDGCAALVALLQSGCFAGWSERATVEAAPPVISARAEDYSLDPELLHLLTAVLQAIVEEARVATHEGRCVSPRLIRWLLELADVMPVQTHTTHFSQLFTPTVIAQAVRVMVVGAKVTMGQWAGDDGEGEAFGAPLRRCTPSSRLSTTARLGLELIQLVMRVVNQRRHGVQVVEEVLCAIQGTSVFDVFTAASPASRLIDALRMGPTALVTEPVALATALCQMETPYASAFTTLWVLIADSMKISPNVIVKMLLALLQNSDALNTAGGEGVCEGLFVLFFSEADPALLCQHLRTLLASDVVQHNSSFTSPLFSVSLDDDDGAVAVVSSSKSSSAALGRAFSSTMTRCWQQASATLATDRLVSALPSLTRVLMSEAACRGPSEALFLLSLVRDWLAELQQRSLTSEHDKVLCLVCADMVAAEQEMRKSSMTEGQDDDRGVARLAALLMLVRLTGPGIHTVPTLSGALCNLVLCVSQPTNIYALLASTDATNRVVWGFHMFAAILTPRPAHRSLAVFPVDLRAVEVALGLLSEVLNNALPLRWTELKTPLEKVNGAKVARSGTALFAAVLPYKVEVLEVIAPLLAKESMPQRGTIVRHVHRALQTLSTCNQALQLDAFSCAFRLLRDQRTHPRICDALTDHVLLPLLHASAEAVRLQLFEAEVCNWVTEAGRAPAPGCLYVQTAALSCLELMHRLCPLSDLRGSINKVFTCRNPNTTGEELTLEILKACREAWQRPNTNGDNSAGETDSGVGDSTHAAALRRYRQAAFRCLLATLSKTQQAEKVFCEYLFQECCAAQWNVLFLVKKWDVVVTSSLDAEGEVLAQGGGVDPHEVQLWRDMNNCQLSELFAHLIRHFPSSLVVQGEPPEWVRHFFAIVQHPRVCLSVKKLFYECICRNERFLGTFARRIFDGVADSVAAVAPSERAGPVVWELLAVLTRWHREGGSGALEVGSPAYLKALARYAAFHLAWEHSFTAREGSRPLDLTSHKRLAELLEQIRRTQGAAPASVSSPPLTSEEVKTLLSHPGYDRRASLEVIYLVTNLCGCLGCTGDSQEVVEVYSLLGAFLDVSASPQLHRIAARLVGLEYRLLSEADTREPSSAVRKLLRDALKDTVCPILVSYESDKKFLDVLEAMQEDRSGDLVYQLLSHTDLLHRYSTRKDSEKLLILRILAHAGTYVADNYDSIHTHLSGQLCGTNSNLLLGVCTVMRNSLPHLSMESVRHFLRDFCCLSALQVLESVEQTRVAFYAMGLAALQRWAVMRGDQEKQDDGDSVSADVEAFLVHRGLRDSSPAVQGMVLAYLDVHAPNVPDTMWGRLTYLITAEDGANGDGDSGSGGWVRHSALLLLSLSKRLHNSANNTFSFTEALRSEGTSPTLTATATTVVESSGARRDPRNVPLFFQTVRYGDPSGAVTANAACLITTALSQIFVPSTLIPQPPQQQQQQPLSDARRPDAALRTNATVAPWRRAGTVSTSTVTQSWLRMDSSDSEQDDAGTSDRVMASRQISETMRLRTAHGAALRDGRAVLNTPSTAPLLESHTAERFPEVRLVLKSLLAPLQILCLHEDAVAARVLIDLISNAAIAPSATSELPRTASLSSALTSLFSAFESGATSRQCEHAKNPLNLFVALELLLHAQAACGFPFESLDCAALVRLTNDAQARGGRVPTAPLPVADGTAHVVEKLLSSLVPSTTQGAPRRLSVAFPAAMWHAYHVAQRLRRCDDAAFQSALRLFRATRGHGAQVSQLQGVLDAMEAGGAAYSVRLIGKLLEEEKEAAAVPAVASPATHANGEAPALFAAREEVLRHYRSRASQLLLDWGGAASTLQPAAPEWAGESEEASAEGVRFRLRAQLQLMCDRTASAATVRASMALQHRTGFEWGACLMADGLWLDCQRHVEASVDHLLRSTASLSDGDGISQTRCYIAANALSQLADAAQVLREASTSAVGSAKAALQTYLDTMPTSVPIGDAYGPLFIDDVLLIRKLVIDYHVQRKGDLANTLQLTDDERHKLVARAHELLGTWTVQQCAELLLLPAKTSAIETIASNANHSTLSEQTRCALDLLGKRSSLFRIAAMSGKVSGVPQEEAFAAFQQMTGKDMQQHAALGLLSPTALRQWAVDVAQCEVEMFTSIGGILSGSTESTTLAQKRETWVAPLKDNLQDAIPSHMTLLSALEKLLPPVLHGACTLAAMSGDATDAAHVYSITAATRSLWQLYANTFLWCAQATGDRSVETDGGGQLPVSARVPQLLSLFALPPMPEAEAQAQWHNTWEALVQLPAQVWLPWATLLITTLLKTEHTVLARILLRLCREHGQVLYYPINCAWGSLADLGKCRATRRTIDSGLARELAELNEWHRGHRMALVAEFAAALDELVEPQHRLEIRLSEVELLVKQHEQCVRGGGGVQTGYLMEARQLYERCKETLMDPARWGWAQLYHRRAAQVLQELDRRSTFCTEVLRSEKRFSSAKREALRQVTIALNTLPTSVADSATRSQELTLYSERLPRVLRCSAMAMSTTTATLQLGCTSEAAEPILHPVQPTHLLHTPQEATQQCRTLIGVADQVFVLKSKRSPKKVDIYTSTGSCTYMVKGGKDLRLDQRIQEVFTFANLCLLASPHTRLSALMIRTYAVIPASPFVALVAWVPKTASLQELMREATPPDAREAVARFCRTRGKPQDILALYKSAHITRSPEQEYTDLVLCLRQSALVESLESIAPDYCSWFGVREAFLNTNAAASTVSFVLGVGGRHTDTLMVDLLSCELVAMNFGLAFGDATRKLPVPELVPFRHTLQLQRVQGVLGNDVTRCRMRRVLHVLRTERHTIEGMVAALLMPDADAIGDEASCIAAHQLDLVRRKLHLENPADIILRDVARNAYVTQDKDVWSGIKMCLFERTQGNSEEDDDLAETALSTPQQEDVFVQRLLRIASDSRVLARADAGWQAYL</sequence>
<dbReference type="Pfam" id="PF00454">
    <property type="entry name" value="PI3_PI4_kinase"/>
    <property type="match status" value="1"/>
</dbReference>
<dbReference type="VEuPathDB" id="TriTrypDB:LPMP_353010"/>
<protein>
    <submittedName>
        <fullName evidence="4">Phosphatidylinositol 3-/4-kinase, putative</fullName>
    </submittedName>
</protein>
<dbReference type="GO" id="GO:0006303">
    <property type="term" value="P:double-strand break repair via nonhomologous end joining"/>
    <property type="evidence" value="ECO:0007669"/>
    <property type="project" value="InterPro"/>
</dbReference>
<dbReference type="EMBL" id="CP009404">
    <property type="protein sequence ID" value="AIO02438.1"/>
    <property type="molecule type" value="Genomic_DNA"/>
</dbReference>
<dbReference type="SMART" id="SM01343">
    <property type="entry name" value="FATC"/>
    <property type="match status" value="1"/>
</dbReference>
<dbReference type="Proteomes" id="UP000063063">
    <property type="component" value="Chromosome 35"/>
</dbReference>
<dbReference type="SUPFAM" id="SSF56112">
    <property type="entry name" value="Protein kinase-like (PK-like)"/>
    <property type="match status" value="1"/>
</dbReference>
<accession>A0A088S210</accession>
<dbReference type="GO" id="GO:0000124">
    <property type="term" value="C:SAGA complex"/>
    <property type="evidence" value="ECO:0007669"/>
    <property type="project" value="TreeGrafter"/>
</dbReference>
<dbReference type="Gene3D" id="3.30.1010.10">
    <property type="entry name" value="Phosphatidylinositol 3-kinase Catalytic Subunit, Chain A, domain 4"/>
    <property type="match status" value="1"/>
</dbReference>
<dbReference type="RefSeq" id="XP_010703238.1">
    <property type="nucleotide sequence ID" value="XM_010704936.1"/>
</dbReference>
<dbReference type="PROSITE" id="PS50290">
    <property type="entry name" value="PI3_4_KINASE_3"/>
    <property type="match status" value="1"/>
</dbReference>
<reference evidence="4 5" key="1">
    <citation type="journal article" date="2015" name="Sci. Rep.">
        <title>The genome of Leishmania panamensis: insights into genomics of the L. (Viannia) subgenus.</title>
        <authorList>
            <person name="Llanes A."/>
            <person name="Restrepo C.M."/>
            <person name="Vecchio G.D."/>
            <person name="Anguizola F.J."/>
            <person name="Lleonart R."/>
        </authorList>
    </citation>
    <scope>NUCLEOTIDE SEQUENCE [LARGE SCALE GENOMIC DNA]</scope>
    <source>
        <strain evidence="4 5">MHOM/PA/94/PSC-1</strain>
    </source>
</reference>
<dbReference type="PROSITE" id="PS51190">
    <property type="entry name" value="FATC"/>
    <property type="match status" value="1"/>
</dbReference>
<dbReference type="GO" id="GO:0016301">
    <property type="term" value="F:kinase activity"/>
    <property type="evidence" value="ECO:0007669"/>
    <property type="project" value="UniProtKB-KW"/>
</dbReference>
<dbReference type="SMART" id="SM00146">
    <property type="entry name" value="PI3Kc"/>
    <property type="match status" value="1"/>
</dbReference>
<dbReference type="SMART" id="SM01344">
    <property type="entry name" value="NUC194"/>
    <property type="match status" value="1"/>
</dbReference>
<feature type="domain" description="FATC" evidence="3">
    <location>
        <begin position="4161"/>
        <end position="4193"/>
    </location>
</feature>
<keyword evidence="5" id="KW-1185">Reference proteome</keyword>
<dbReference type="KEGG" id="lpan:LPMP_353010"/>
<dbReference type="GO" id="GO:0005634">
    <property type="term" value="C:nucleus"/>
    <property type="evidence" value="ECO:0007669"/>
    <property type="project" value="InterPro"/>
</dbReference>
<evidence type="ECO:0000313" key="4">
    <source>
        <dbReference type="EMBL" id="AIO02438.1"/>
    </source>
</evidence>
<dbReference type="InterPro" id="IPR012582">
    <property type="entry name" value="DNAPKcs_CC3"/>
</dbReference>
<dbReference type="Gene3D" id="1.10.1070.11">
    <property type="entry name" value="Phosphatidylinositol 3-/4-kinase, catalytic domain"/>
    <property type="match status" value="1"/>
</dbReference>
<dbReference type="GO" id="GO:0006355">
    <property type="term" value="P:regulation of DNA-templated transcription"/>
    <property type="evidence" value="ECO:0007669"/>
    <property type="project" value="TreeGrafter"/>
</dbReference>
<evidence type="ECO:0000313" key="5">
    <source>
        <dbReference type="Proteomes" id="UP000063063"/>
    </source>
</evidence>
<evidence type="ECO:0000256" key="1">
    <source>
        <dbReference type="SAM" id="MobiDB-lite"/>
    </source>
</evidence>
<feature type="region of interest" description="Disordered" evidence="1">
    <location>
        <begin position="2736"/>
        <end position="2758"/>
    </location>
</feature>
<gene>
    <name evidence="4" type="ORF">LPMP_353010</name>
</gene>
<dbReference type="InterPro" id="IPR011009">
    <property type="entry name" value="Kinase-like_dom_sf"/>
</dbReference>
<dbReference type="GeneID" id="22579330"/>
<dbReference type="SUPFAM" id="SSF48371">
    <property type="entry name" value="ARM repeat"/>
    <property type="match status" value="1"/>
</dbReference>
<feature type="region of interest" description="Disordered" evidence="1">
    <location>
        <begin position="2695"/>
        <end position="2714"/>
    </location>
</feature>
<dbReference type="InterPro" id="IPR003152">
    <property type="entry name" value="FATC_dom"/>
</dbReference>
<dbReference type="OrthoDB" id="431717at2759"/>
<evidence type="ECO:0000259" key="3">
    <source>
        <dbReference type="PROSITE" id="PS51190"/>
    </source>
</evidence>
<dbReference type="PANTHER" id="PTHR11139">
    <property type="entry name" value="ATAXIA TELANGIECTASIA MUTATED ATM -RELATED"/>
    <property type="match status" value="1"/>
</dbReference>
<organism evidence="4 5">
    <name type="scientific">Leishmania panamensis</name>
    <dbReference type="NCBI Taxonomy" id="5679"/>
    <lineage>
        <taxon>Eukaryota</taxon>
        <taxon>Discoba</taxon>
        <taxon>Euglenozoa</taxon>
        <taxon>Kinetoplastea</taxon>
        <taxon>Metakinetoplastina</taxon>
        <taxon>Trypanosomatida</taxon>
        <taxon>Trypanosomatidae</taxon>
        <taxon>Leishmaniinae</taxon>
        <taxon>Leishmania</taxon>
        <taxon>Leishmania guyanensis species complex</taxon>
    </lineage>
</organism>
<dbReference type="InterPro" id="IPR050517">
    <property type="entry name" value="DDR_Repair_Kinase"/>
</dbReference>
<dbReference type="GO" id="GO:0035267">
    <property type="term" value="C:NuA4 histone acetyltransferase complex"/>
    <property type="evidence" value="ECO:0007669"/>
    <property type="project" value="TreeGrafter"/>
</dbReference>
<name>A0A088S210_LEIPA</name>